<proteinExistence type="predicted"/>
<keyword evidence="2" id="KW-1185">Reference proteome</keyword>
<organism evidence="1 2">
    <name type="scientific">Trichonephila clavipes</name>
    <name type="common">Golden silk orbweaver</name>
    <name type="synonym">Nephila clavipes</name>
    <dbReference type="NCBI Taxonomy" id="2585209"/>
    <lineage>
        <taxon>Eukaryota</taxon>
        <taxon>Metazoa</taxon>
        <taxon>Ecdysozoa</taxon>
        <taxon>Arthropoda</taxon>
        <taxon>Chelicerata</taxon>
        <taxon>Arachnida</taxon>
        <taxon>Araneae</taxon>
        <taxon>Araneomorphae</taxon>
        <taxon>Entelegynae</taxon>
        <taxon>Araneoidea</taxon>
        <taxon>Nephilidae</taxon>
        <taxon>Trichonephila</taxon>
    </lineage>
</organism>
<dbReference type="AlphaFoldDB" id="A0A8X6UXR8"/>
<gene>
    <name evidence="1" type="ORF">TNCV_1648611</name>
</gene>
<accession>A0A8X6UXR8</accession>
<reference evidence="1" key="1">
    <citation type="submission" date="2020-08" db="EMBL/GenBank/DDBJ databases">
        <title>Multicomponent nature underlies the extraordinary mechanical properties of spider dragline silk.</title>
        <authorList>
            <person name="Kono N."/>
            <person name="Nakamura H."/>
            <person name="Mori M."/>
            <person name="Yoshida Y."/>
            <person name="Ohtoshi R."/>
            <person name="Malay A.D."/>
            <person name="Moran D.A.P."/>
            <person name="Tomita M."/>
            <person name="Numata K."/>
            <person name="Arakawa K."/>
        </authorList>
    </citation>
    <scope>NUCLEOTIDE SEQUENCE</scope>
</reference>
<sequence>MSVLNQPAYFSHANVFHHDGKPVPIKLFIVTIPRDGSDPEIICIPMNHAGQTSKPKNFRSNCQENARLRLVHHPLPKSVPVEYLTFCVRGKFSQLV</sequence>
<evidence type="ECO:0000313" key="1">
    <source>
        <dbReference type="EMBL" id="GFX96826.1"/>
    </source>
</evidence>
<protein>
    <submittedName>
        <fullName evidence="1">Uncharacterized protein</fullName>
    </submittedName>
</protein>
<evidence type="ECO:0000313" key="2">
    <source>
        <dbReference type="Proteomes" id="UP000887159"/>
    </source>
</evidence>
<comment type="caution">
    <text evidence="1">The sequence shown here is derived from an EMBL/GenBank/DDBJ whole genome shotgun (WGS) entry which is preliminary data.</text>
</comment>
<dbReference type="Proteomes" id="UP000887159">
    <property type="component" value="Unassembled WGS sequence"/>
</dbReference>
<name>A0A8X6UXR8_TRICX</name>
<dbReference type="EMBL" id="BMAU01021194">
    <property type="protein sequence ID" value="GFX96826.1"/>
    <property type="molecule type" value="Genomic_DNA"/>
</dbReference>